<reference evidence="5 6" key="6">
    <citation type="journal article" date="2011" name="Appl. Environ. Microbiol.">
        <title>Involvement of the azorhizobial chromosome partition gene (parA) in the onset of bacteroid differentiation during Sesbania rostrata stem nodule development.</title>
        <authorList>
            <person name="Liu CT."/>
            <person name="Lee KB."/>
            <person name="Wang YS."/>
            <person name="Peng MH."/>
            <person name="Lee KT."/>
            <person name="Suzuki S."/>
            <person name="Suzuki T."/>
            <person name="Oyaizu H."/>
        </authorList>
    </citation>
    <scope>NUCLEOTIDE SEQUENCE [LARGE SCALE GENOMIC DNA]</scope>
    <source>
        <strain evidence="6">ATCC 43989 / DSM 5975 / JCM 20966 / LMG 6465 / NBRC 14845 / NCIMB 13405 / ORS 571</strain>
    </source>
</reference>
<reference evidence="5 6" key="4">
    <citation type="journal article" date="2009" name="Appl. Environ. Microbiol.">
        <title>Comparative genome-wide transcriptional profiling of Azorhizobium caulinodans ORS571 grown under free-living and symbiotic conditions.</title>
        <authorList>
            <person name="Tsukada S."/>
            <person name="Aono T."/>
            <person name="Akiba N."/>
            <person name="Lee KB."/>
            <person name="Liu CT."/>
            <person name="Toyazaki H."/>
            <person name="Oyaizu H."/>
        </authorList>
    </citation>
    <scope>NUCLEOTIDE SEQUENCE [LARGE SCALE GENOMIC DNA]</scope>
    <source>
        <strain evidence="6">ATCC 43989 / DSM 5975 / JCM 20966 / LMG 6465 / NBRC 14845 / NCIMB 13405 / ORS 571</strain>
    </source>
</reference>
<accession>A8I1Y5</accession>
<name>A8I1Y5_AZOC5</name>
<dbReference type="Gene3D" id="3.30.565.10">
    <property type="entry name" value="Histidine kinase-like ATPase, C-terminal domain"/>
    <property type="match status" value="1"/>
</dbReference>
<dbReference type="Pfam" id="PF07228">
    <property type="entry name" value="SpoIIE"/>
    <property type="match status" value="1"/>
</dbReference>
<dbReference type="SUPFAM" id="SSF47226">
    <property type="entry name" value="Histidine-containing phosphotransfer domain, HPT domain"/>
    <property type="match status" value="1"/>
</dbReference>
<dbReference type="KEGG" id="azc:AZC_4679"/>
<organism evidence="5 6">
    <name type="scientific">Azorhizobium caulinodans (strain ATCC 43989 / DSM 5975 / JCM 20966 / LMG 6465 / NBRC 14845 / NCIMB 13405 / ORS 571)</name>
    <dbReference type="NCBI Taxonomy" id="438753"/>
    <lineage>
        <taxon>Bacteria</taxon>
        <taxon>Pseudomonadati</taxon>
        <taxon>Pseudomonadota</taxon>
        <taxon>Alphaproteobacteria</taxon>
        <taxon>Hyphomicrobiales</taxon>
        <taxon>Xanthobacteraceae</taxon>
        <taxon>Azorhizobium</taxon>
    </lineage>
</organism>
<dbReference type="Proteomes" id="UP000000270">
    <property type="component" value="Chromosome"/>
</dbReference>
<protein>
    <submittedName>
        <fullName evidence="5">Proble transcriptional regulator</fullName>
    </submittedName>
</protein>
<dbReference type="eggNOG" id="COG2208">
    <property type="taxonomic scope" value="Bacteria"/>
</dbReference>
<reference evidence="5 6" key="1">
    <citation type="journal article" date="2007" name="Appl. Environ. Microbiol.">
        <title>Rhizobial factors required for stem nodule maturation and maintenance in Sesbania rostrata-Azorhizobium caulinodans ORS571 symbiosis.</title>
        <authorList>
            <person name="Suzuki S."/>
            <person name="Aono T."/>
            <person name="Lee KB."/>
            <person name="Suzuki T."/>
            <person name="Liu CT."/>
            <person name="Miwa H."/>
            <person name="Wakao S."/>
            <person name="Iki T."/>
            <person name="Oyaizu H."/>
        </authorList>
    </citation>
    <scope>NUCLEOTIDE SEQUENCE [LARGE SCALE GENOMIC DNA]</scope>
    <source>
        <strain evidence="6">ATCC 43989 / DSM 5975 / JCM 20966 / LMG 6465 / NBRC 14845 / NCIMB 13405 / ORS 571</strain>
    </source>
</reference>
<feature type="domain" description="Response regulatory" evidence="4">
    <location>
        <begin position="140"/>
        <end position="253"/>
    </location>
</feature>
<evidence type="ECO:0000256" key="1">
    <source>
        <dbReference type="ARBA" id="ARBA00022801"/>
    </source>
</evidence>
<dbReference type="Gene3D" id="1.20.120.160">
    <property type="entry name" value="HPT domain"/>
    <property type="match status" value="1"/>
</dbReference>
<dbReference type="EMBL" id="AP009384">
    <property type="protein sequence ID" value="BAF90677.1"/>
    <property type="molecule type" value="Genomic_DNA"/>
</dbReference>
<dbReference type="GO" id="GO:0000160">
    <property type="term" value="P:phosphorelay signal transduction system"/>
    <property type="evidence" value="ECO:0007669"/>
    <property type="project" value="InterPro"/>
</dbReference>
<dbReference type="Pfam" id="PF00072">
    <property type="entry name" value="Response_reg"/>
    <property type="match status" value="1"/>
</dbReference>
<dbReference type="InterPro" id="IPR003594">
    <property type="entry name" value="HATPase_dom"/>
</dbReference>
<feature type="region of interest" description="Disordered" evidence="3">
    <location>
        <begin position="533"/>
        <end position="555"/>
    </location>
</feature>
<feature type="modified residue" description="4-aspartylphosphate" evidence="2">
    <location>
        <position position="188"/>
    </location>
</feature>
<dbReference type="Gene3D" id="3.40.50.2300">
    <property type="match status" value="1"/>
</dbReference>
<dbReference type="InterPro" id="IPR001932">
    <property type="entry name" value="PPM-type_phosphatase-like_dom"/>
</dbReference>
<dbReference type="PANTHER" id="PTHR43156">
    <property type="entry name" value="STAGE II SPORULATION PROTEIN E-RELATED"/>
    <property type="match status" value="1"/>
</dbReference>
<dbReference type="PROSITE" id="PS50110">
    <property type="entry name" value="RESPONSE_REGULATORY"/>
    <property type="match status" value="1"/>
</dbReference>
<evidence type="ECO:0000313" key="6">
    <source>
        <dbReference type="Proteomes" id="UP000000270"/>
    </source>
</evidence>
<keyword evidence="6" id="KW-1185">Reference proteome</keyword>
<dbReference type="STRING" id="438753.AZC_4679"/>
<gene>
    <name evidence="5" type="ordered locus">AZC_4679</name>
</gene>
<dbReference type="InterPro" id="IPR036641">
    <property type="entry name" value="HPT_dom_sf"/>
</dbReference>
<dbReference type="PANTHER" id="PTHR43156:SF2">
    <property type="entry name" value="STAGE II SPORULATION PROTEIN E"/>
    <property type="match status" value="1"/>
</dbReference>
<dbReference type="RefSeq" id="WP_012173198.1">
    <property type="nucleotide sequence ID" value="NC_009937.1"/>
</dbReference>
<dbReference type="CDD" id="cd00156">
    <property type="entry name" value="REC"/>
    <property type="match status" value="1"/>
</dbReference>
<reference evidence="5 6" key="3">
    <citation type="journal article" date="2008" name="BMC Genomics">
        <title>The genome of the versatile nitrogen fixer Azorhizobium caulinodans ORS571.</title>
        <authorList>
            <person name="Lee KB."/>
            <person name="Backer P.D."/>
            <person name="Aono T."/>
            <person name="Liu CT."/>
            <person name="Suzuki S."/>
            <person name="Suzuki T."/>
            <person name="Kaneko T."/>
            <person name="Yamada M."/>
            <person name="Tabata S."/>
            <person name="Kupfer D.M."/>
            <person name="Najar F.Z."/>
            <person name="Wiley G.B."/>
            <person name="Roe B."/>
            <person name="Binnewies T.T."/>
            <person name="Ussery D.W."/>
            <person name="D'Haeze W."/>
            <person name="Herder J.D."/>
            <person name="Gevers D."/>
            <person name="Vereecke D."/>
            <person name="Holsters M."/>
            <person name="Oyaizu H."/>
        </authorList>
    </citation>
    <scope>NUCLEOTIDE SEQUENCE [LARGE SCALE GENOMIC DNA]</scope>
    <source>
        <strain evidence="6">ATCC 43989 / DSM 5975 / JCM 20966 / LMG 6465 / NBRC 14845 / NCIMB 13405 / ORS 571</strain>
    </source>
</reference>
<dbReference type="eggNOG" id="COG0745">
    <property type="taxonomic scope" value="Bacteria"/>
</dbReference>
<dbReference type="InterPro" id="IPR001789">
    <property type="entry name" value="Sig_transdc_resp-reg_receiver"/>
</dbReference>
<dbReference type="InterPro" id="IPR052016">
    <property type="entry name" value="Bact_Sigma-Reg"/>
</dbReference>
<dbReference type="InterPro" id="IPR036457">
    <property type="entry name" value="PPM-type-like_dom_sf"/>
</dbReference>
<dbReference type="AlphaFoldDB" id="A8I1Y5"/>
<dbReference type="GO" id="GO:0016791">
    <property type="term" value="F:phosphatase activity"/>
    <property type="evidence" value="ECO:0007669"/>
    <property type="project" value="TreeGrafter"/>
</dbReference>
<evidence type="ECO:0000259" key="4">
    <source>
        <dbReference type="PROSITE" id="PS50110"/>
    </source>
</evidence>
<dbReference type="InterPro" id="IPR011006">
    <property type="entry name" value="CheY-like_superfamily"/>
</dbReference>
<dbReference type="Pfam" id="PF13581">
    <property type="entry name" value="HATPase_c_2"/>
    <property type="match status" value="1"/>
</dbReference>
<dbReference type="SUPFAM" id="SSF52172">
    <property type="entry name" value="CheY-like"/>
    <property type="match status" value="1"/>
</dbReference>
<reference evidence="6" key="2">
    <citation type="submission" date="2007-04" db="EMBL/GenBank/DDBJ databases">
        <title>Complete genome sequence of the nitrogen-fixing bacterium Azorhizobium caulinodans ORS571.</title>
        <authorList>
            <person name="Lee K.B."/>
            <person name="Backer P.D."/>
            <person name="Aono T."/>
            <person name="Liu C.T."/>
            <person name="Suzuki S."/>
            <person name="Suzuki T."/>
            <person name="Kaneko T."/>
            <person name="Yamada M."/>
            <person name="Tabata S."/>
            <person name="Kupfer D.M."/>
            <person name="Najar F.Z."/>
            <person name="Wiley G.B."/>
            <person name="Roe B."/>
            <person name="Binnewies T."/>
            <person name="Ussery D."/>
            <person name="Vereecke D."/>
            <person name="Gevers D."/>
            <person name="Holsters M."/>
            <person name="Oyaizu H."/>
        </authorList>
    </citation>
    <scope>NUCLEOTIDE SEQUENCE [LARGE SCALE GENOMIC DNA]</scope>
    <source>
        <strain evidence="6">ATCC 43989 / DSM 5975 / JCM 20966 / LMG 6465 / NBRC 14845 / NCIMB 13405 / ORS 571</strain>
    </source>
</reference>
<feature type="compositionally biased region" description="Low complexity" evidence="3">
    <location>
        <begin position="539"/>
        <end position="551"/>
    </location>
</feature>
<dbReference type="SMART" id="SM00448">
    <property type="entry name" value="REC"/>
    <property type="match status" value="1"/>
</dbReference>
<keyword evidence="2" id="KW-0597">Phosphoprotein</keyword>
<dbReference type="HOGENOM" id="CLU_413702_0_0_5"/>
<proteinExistence type="predicted"/>
<evidence type="ECO:0000313" key="5">
    <source>
        <dbReference type="EMBL" id="BAF90677.1"/>
    </source>
</evidence>
<dbReference type="InterPro" id="IPR036890">
    <property type="entry name" value="HATPase_C_sf"/>
</dbReference>
<dbReference type="Gene3D" id="3.60.40.10">
    <property type="entry name" value="PPM-type phosphatase domain"/>
    <property type="match status" value="1"/>
</dbReference>
<sequence>MKLFEARQPATLEGVSWLRKALRRHFAELRLGGDIADEIITAVVELATNVVRHGTPSAQDIGLEVMLSGVTLTFTLTDDGGAFPAFEERWRGARLAASDPEGGSGRGLAIIRAALDDVIYQSGPPNRLVGIRRLARRRPQVLVVEDEPVLLDAYLTILEPDYRVLPAQTLKQALALARKTRVDLIVSDFHLGADEGTPLIEALENDAERPPIPIVMITGDPSVRLKVLELGVDTFLTKPVMPDRLRETVKLALERSARQRARLFHYFGASLEHLVRPRLPERLGAFAAALRWETADIGGGDLVIHLPRAGADRIVLADVMGHGIQAKAGAVAHAAMVRALDAGEPLGPAAFLTRWSGIVFREEGLEGVVATALVLDLHADGTITLASAGHPLPMVVTRAGARPLPVTGPLLGFTEAPAYEAMSVALAPGERLLLSTDGLDPAELASGGPCPDWLAQELMSRQSAPLEAAAARAASRVAARLGPAPEDDWMFVLLQRADAGPQVREALPDMAVQAPAPAVSVPAVERIVLPSARARRAEATPPAETAPQSAADGAPDFQPAGIAALRKAVGEEAFARLALRFLENATQKIADWEEASDPAAVTAAAHALAGLLGQFGLAGAAARARAVELEADAAARLTLAHGLAPLARAEIALFRVWFGGGQP</sequence>
<reference evidence="5 6" key="5">
    <citation type="journal article" date="2010" name="Appl. Environ. Microbiol.">
        <title>phrR-like gene praR of Azorhizobium caulinodans ORS571 is essential for symbiosis with Sesbania rostrata and is involved in expression of reb genes.</title>
        <authorList>
            <person name="Akiba N."/>
            <person name="Aono T."/>
            <person name="Toyazaki H."/>
            <person name="Sato S."/>
            <person name="Oyaizu H."/>
        </authorList>
    </citation>
    <scope>NUCLEOTIDE SEQUENCE [LARGE SCALE GENOMIC DNA]</scope>
    <source>
        <strain evidence="6">ATCC 43989 / DSM 5975 / JCM 20966 / LMG 6465 / NBRC 14845 / NCIMB 13405 / ORS 571</strain>
    </source>
</reference>
<keyword evidence="1" id="KW-0378">Hydrolase</keyword>
<dbReference type="SUPFAM" id="SSF81606">
    <property type="entry name" value="PP2C-like"/>
    <property type="match status" value="1"/>
</dbReference>
<dbReference type="eggNOG" id="COG2172">
    <property type="taxonomic scope" value="Bacteria"/>
</dbReference>
<dbReference type="CDD" id="cd16936">
    <property type="entry name" value="HATPase_RsbW-like"/>
    <property type="match status" value="1"/>
</dbReference>
<evidence type="ECO:0000256" key="3">
    <source>
        <dbReference type="SAM" id="MobiDB-lite"/>
    </source>
</evidence>
<dbReference type="SUPFAM" id="SSF55874">
    <property type="entry name" value="ATPase domain of HSP90 chaperone/DNA topoisomerase II/histidine kinase"/>
    <property type="match status" value="1"/>
</dbReference>
<evidence type="ECO:0000256" key="2">
    <source>
        <dbReference type="PROSITE-ProRule" id="PRU00169"/>
    </source>
</evidence>
<dbReference type="SMART" id="SM00331">
    <property type="entry name" value="PP2C_SIG"/>
    <property type="match status" value="1"/>
</dbReference>